<gene>
    <name evidence="1" type="ORF">H4219_002846</name>
</gene>
<reference evidence="1" key="1">
    <citation type="submission" date="2022-07" db="EMBL/GenBank/DDBJ databases">
        <title>Phylogenomic reconstructions and comparative analyses of Kickxellomycotina fungi.</title>
        <authorList>
            <person name="Reynolds N.K."/>
            <person name="Stajich J.E."/>
            <person name="Barry K."/>
            <person name="Grigoriev I.V."/>
            <person name="Crous P."/>
            <person name="Smith M.E."/>
        </authorList>
    </citation>
    <scope>NUCLEOTIDE SEQUENCE</scope>
    <source>
        <strain evidence="1">NBRC 100468</strain>
    </source>
</reference>
<feature type="non-terminal residue" evidence="1">
    <location>
        <position position="1"/>
    </location>
</feature>
<dbReference type="EMBL" id="JANBPU010000054">
    <property type="protein sequence ID" value="KAJ1918066.1"/>
    <property type="molecule type" value="Genomic_DNA"/>
</dbReference>
<dbReference type="Proteomes" id="UP001150538">
    <property type="component" value="Unassembled WGS sequence"/>
</dbReference>
<dbReference type="OrthoDB" id="73875at2759"/>
<dbReference type="AlphaFoldDB" id="A0A9W8DQ27"/>
<evidence type="ECO:0000313" key="1">
    <source>
        <dbReference type="EMBL" id="KAJ1918066.1"/>
    </source>
</evidence>
<protein>
    <submittedName>
        <fullName evidence="1">Uncharacterized protein</fullName>
    </submittedName>
</protein>
<keyword evidence="2" id="KW-1185">Reference proteome</keyword>
<evidence type="ECO:0000313" key="2">
    <source>
        <dbReference type="Proteomes" id="UP001150538"/>
    </source>
</evidence>
<name>A0A9W8DQ27_9FUNG</name>
<sequence length="225" mass="24513">SHFVTMKLFGLSSTTAVAALLYLSSAFTSAETSKNYQVKSKIIHKVELPGVGAAGIMDIIPTLQVLGHTTGDICGDEPTFSANTTARYHFFVRWFNGRIKGEYSCEIPKGKGQKKTCDIGIHAHNPKGCGNLLKVVITSSSYEETPRYTIDTGATGENGGHVKADVKVDLIANAKISVVDSGTENPPSQRCMHKRWIVNKNFSLRPVKLNKEFNIVDVISDSSYC</sequence>
<accession>A0A9W8DQ27</accession>
<comment type="caution">
    <text evidence="1">The sequence shown here is derived from an EMBL/GenBank/DDBJ whole genome shotgun (WGS) entry which is preliminary data.</text>
</comment>
<organism evidence="1 2">
    <name type="scientific">Mycoemilia scoparia</name>
    <dbReference type="NCBI Taxonomy" id="417184"/>
    <lineage>
        <taxon>Eukaryota</taxon>
        <taxon>Fungi</taxon>
        <taxon>Fungi incertae sedis</taxon>
        <taxon>Zoopagomycota</taxon>
        <taxon>Kickxellomycotina</taxon>
        <taxon>Kickxellomycetes</taxon>
        <taxon>Kickxellales</taxon>
        <taxon>Kickxellaceae</taxon>
        <taxon>Mycoemilia</taxon>
    </lineage>
</organism>
<proteinExistence type="predicted"/>